<dbReference type="InterPro" id="IPR029064">
    <property type="entry name" value="Ribosomal_eL30-like_sf"/>
</dbReference>
<dbReference type="SUPFAM" id="SSF55315">
    <property type="entry name" value="L30e-like"/>
    <property type="match status" value="1"/>
</dbReference>
<dbReference type="AlphaFoldDB" id="A0A6B2LQX5"/>
<comment type="similarity">
    <text evidence="1">Belongs to the eukaryotic ribosomal protein eL8 family.</text>
</comment>
<dbReference type="Gene3D" id="3.30.1330.30">
    <property type="match status" value="1"/>
</dbReference>
<dbReference type="GO" id="GO:1990904">
    <property type="term" value="C:ribonucleoprotein complex"/>
    <property type="evidence" value="ECO:0007669"/>
    <property type="project" value="UniProtKB-KW"/>
</dbReference>
<reference evidence="4" key="1">
    <citation type="journal article" date="2020" name="J. Eukaryot. Microbiol.">
        <title>De novo Sequencing, Assembly and Annotation of the Transcriptome for the Free-Living Testate Amoeba Arcella intermedia.</title>
        <authorList>
            <person name="Ribeiro G.M."/>
            <person name="Porfirio-Sousa A.L."/>
            <person name="Maurer-Alcala X.X."/>
            <person name="Katz L.A."/>
            <person name="Lahr D.J.G."/>
        </authorList>
    </citation>
    <scope>NUCLEOTIDE SEQUENCE</scope>
</reference>
<keyword evidence="2" id="KW-0687">Ribonucleoprotein</keyword>
<evidence type="ECO:0000256" key="2">
    <source>
        <dbReference type="ARBA" id="ARBA00023274"/>
    </source>
</evidence>
<sequence length="125" mass="13690">MLAHPIANLKLQKRINRVAKKAVKEKSLAYGVAQVLKSIRKGQKGICVMAGDVSPIDIISHLPVVCEEAGIPYVFVPSKDILGAFSHTKRPVTCLLVFPPKDQSLTPKYNDLLTEVQKVSKTAEI</sequence>
<evidence type="ECO:0000313" key="4">
    <source>
        <dbReference type="EMBL" id="NDV39403.1"/>
    </source>
</evidence>
<dbReference type="InterPro" id="IPR004038">
    <property type="entry name" value="Ribosomal_eL8/eL30/eS12/Gad45"/>
</dbReference>
<dbReference type="EMBL" id="GIBP01010434">
    <property type="protein sequence ID" value="NDV39403.1"/>
    <property type="molecule type" value="Transcribed_RNA"/>
</dbReference>
<dbReference type="PRINTS" id="PR00881">
    <property type="entry name" value="L7ARS6FAMILY"/>
</dbReference>
<dbReference type="Pfam" id="PF01248">
    <property type="entry name" value="Ribosomal_L7Ae"/>
    <property type="match status" value="1"/>
</dbReference>
<dbReference type="InterPro" id="IPR004037">
    <property type="entry name" value="Ribosomal_eL8-like_CS"/>
</dbReference>
<feature type="domain" description="Ribosomal protein eL8/eL30/eS12/Gadd45" evidence="3">
    <location>
        <begin position="14"/>
        <end position="103"/>
    </location>
</feature>
<dbReference type="PANTHER" id="PTHR23105">
    <property type="entry name" value="RIBOSOMAL PROTEIN L7AE FAMILY MEMBER"/>
    <property type="match status" value="1"/>
</dbReference>
<proteinExistence type="inferred from homology"/>
<dbReference type="GO" id="GO:0042254">
    <property type="term" value="P:ribosome biogenesis"/>
    <property type="evidence" value="ECO:0007669"/>
    <property type="project" value="InterPro"/>
</dbReference>
<dbReference type="InterPro" id="IPR050257">
    <property type="entry name" value="eL8/uL1-like"/>
</dbReference>
<accession>A0A6B2LQX5</accession>
<evidence type="ECO:0000259" key="3">
    <source>
        <dbReference type="Pfam" id="PF01248"/>
    </source>
</evidence>
<name>A0A6B2LQX5_9EUKA</name>
<dbReference type="PROSITE" id="PS01082">
    <property type="entry name" value="RIBOSOMAL_L7AE"/>
    <property type="match status" value="1"/>
</dbReference>
<dbReference type="InterPro" id="IPR018492">
    <property type="entry name" value="Ribosomal_eL8/Nhp2"/>
</dbReference>
<dbReference type="GO" id="GO:0003723">
    <property type="term" value="F:RNA binding"/>
    <property type="evidence" value="ECO:0007669"/>
    <property type="project" value="InterPro"/>
</dbReference>
<protein>
    <recommendedName>
        <fullName evidence="3">Ribosomal protein eL8/eL30/eS12/Gadd45 domain-containing protein</fullName>
    </recommendedName>
</protein>
<organism evidence="4">
    <name type="scientific">Arcella intermedia</name>
    <dbReference type="NCBI Taxonomy" id="1963864"/>
    <lineage>
        <taxon>Eukaryota</taxon>
        <taxon>Amoebozoa</taxon>
        <taxon>Tubulinea</taxon>
        <taxon>Elardia</taxon>
        <taxon>Arcellinida</taxon>
        <taxon>Sphaerothecina</taxon>
        <taxon>Arcellidae</taxon>
        <taxon>Arcella</taxon>
    </lineage>
</organism>
<evidence type="ECO:0000256" key="1">
    <source>
        <dbReference type="ARBA" id="ARBA00007337"/>
    </source>
</evidence>